<dbReference type="PANTHER" id="PTHR43155:SF2">
    <property type="entry name" value="CYCLIC DI-GMP PHOSPHODIESTERASE PA4108"/>
    <property type="match status" value="1"/>
</dbReference>
<dbReference type="PANTHER" id="PTHR43155">
    <property type="entry name" value="CYCLIC DI-GMP PHOSPHODIESTERASE PA4108-RELATED"/>
    <property type="match status" value="1"/>
</dbReference>
<dbReference type="RefSeq" id="WP_182300021.1">
    <property type="nucleotide sequence ID" value="NZ_CP041969.1"/>
</dbReference>
<sequence length="334" mass="36908">MMLIIPVNELVEGDLLGRGLYAADGRLMLKQGVTLNGNLIEGIKRLGHRYISVELTPIRASISGTDVKRNLMNMTKDILQQIFQSMRSVSSFPQRALLEWTDHVTTTISDEHNMTISCQDLVPGGTELISHSMNVCFLSLLTAKAIGYTKKQLEHVAIGSLLHDVGLVLPHDETLLLHHPVVGYDYLRKMRDIPAAALRIVLQHHEQIDGRGFPHGLSGASFAESSQICGLASDFDYFMNDPSIRRLPSEGIDFVMSKIDSSYSYAVVRSFLAAFQPYPVGTKVGLSGGLTGTVYAINKANASRPIVQLNQSDTRIDLMKHMTFKIEKVLQTIS</sequence>
<dbReference type="Gene3D" id="1.10.3210.10">
    <property type="entry name" value="Hypothetical protein af1432"/>
    <property type="match status" value="1"/>
</dbReference>
<feature type="domain" description="HD" evidence="1">
    <location>
        <begin position="129"/>
        <end position="228"/>
    </location>
</feature>
<dbReference type="CDD" id="cd00077">
    <property type="entry name" value="HDc"/>
    <property type="match status" value="1"/>
</dbReference>
<dbReference type="Pfam" id="PF01966">
    <property type="entry name" value="HD"/>
    <property type="match status" value="1"/>
</dbReference>
<organism evidence="2 3">
    <name type="scientific">Cohnella cholangitidis</name>
    <dbReference type="NCBI Taxonomy" id="2598458"/>
    <lineage>
        <taxon>Bacteria</taxon>
        <taxon>Bacillati</taxon>
        <taxon>Bacillota</taxon>
        <taxon>Bacilli</taxon>
        <taxon>Bacillales</taxon>
        <taxon>Paenibacillaceae</taxon>
        <taxon>Cohnella</taxon>
    </lineage>
</organism>
<dbReference type="InterPro" id="IPR003607">
    <property type="entry name" value="HD/PDEase_dom"/>
</dbReference>
<dbReference type="AlphaFoldDB" id="A0A7G5C3J7"/>
<proteinExistence type="predicted"/>
<dbReference type="SUPFAM" id="SSF109604">
    <property type="entry name" value="HD-domain/PDEase-like"/>
    <property type="match status" value="1"/>
</dbReference>
<protein>
    <submittedName>
        <fullName evidence="2">HD domain-containing protein</fullName>
    </submittedName>
</protein>
<evidence type="ECO:0000259" key="1">
    <source>
        <dbReference type="Pfam" id="PF01966"/>
    </source>
</evidence>
<accession>A0A7G5C3J7</accession>
<dbReference type="KEGG" id="cchl:FPL14_23365"/>
<dbReference type="Proteomes" id="UP000515679">
    <property type="component" value="Chromosome"/>
</dbReference>
<keyword evidence="3" id="KW-1185">Reference proteome</keyword>
<gene>
    <name evidence="2" type="ORF">FPL14_23365</name>
</gene>
<dbReference type="InterPro" id="IPR006674">
    <property type="entry name" value="HD_domain"/>
</dbReference>
<evidence type="ECO:0000313" key="3">
    <source>
        <dbReference type="Proteomes" id="UP000515679"/>
    </source>
</evidence>
<dbReference type="EMBL" id="CP041969">
    <property type="protein sequence ID" value="QMV43781.1"/>
    <property type="molecule type" value="Genomic_DNA"/>
</dbReference>
<name>A0A7G5C3J7_9BACL</name>
<reference evidence="2 3" key="1">
    <citation type="submission" date="2019-07" db="EMBL/GenBank/DDBJ databases">
        <authorList>
            <person name="Kim J.K."/>
            <person name="Cheong H.-M."/>
            <person name="Choi Y."/>
            <person name="Hwang K.J."/>
            <person name="Lee S."/>
            <person name="Choi C."/>
        </authorList>
    </citation>
    <scope>NUCLEOTIDE SEQUENCE [LARGE SCALE GENOMIC DNA]</scope>
    <source>
        <strain evidence="2 3">KS 22</strain>
    </source>
</reference>
<evidence type="ECO:0000313" key="2">
    <source>
        <dbReference type="EMBL" id="QMV43781.1"/>
    </source>
</evidence>